<dbReference type="PROSITE" id="PS51163">
    <property type="entry name" value="YRDC"/>
    <property type="match status" value="1"/>
</dbReference>
<evidence type="ECO:0000259" key="16">
    <source>
        <dbReference type="PROSITE" id="PS51163"/>
    </source>
</evidence>
<dbReference type="EC" id="2.7.7.87" evidence="3 13"/>
<comment type="subcellular location">
    <subcellularLocation>
        <location evidence="1 13">Cytoplasm</location>
    </subcellularLocation>
</comment>
<feature type="binding site" evidence="14">
    <location>
        <position position="125"/>
    </location>
    <ligand>
        <name>ATP</name>
        <dbReference type="ChEBI" id="CHEBI:30616"/>
    </ligand>
</feature>
<evidence type="ECO:0000256" key="8">
    <source>
        <dbReference type="ARBA" id="ARBA00022695"/>
    </source>
</evidence>
<keyword evidence="7 13" id="KW-0819">tRNA processing</keyword>
<dbReference type="PANTHER" id="PTHR17490:SF16">
    <property type="entry name" value="THREONYLCARBAMOYL-AMP SYNTHASE"/>
    <property type="match status" value="1"/>
</dbReference>
<dbReference type="PANTHER" id="PTHR17490">
    <property type="entry name" value="SUA5"/>
    <property type="match status" value="1"/>
</dbReference>
<dbReference type="Pfam" id="PF01300">
    <property type="entry name" value="Sua5_yciO_yrdC"/>
    <property type="match status" value="1"/>
</dbReference>
<dbReference type="GO" id="GO:0061710">
    <property type="term" value="F:L-threonylcarbamoyladenylate synthase"/>
    <property type="evidence" value="ECO:0007669"/>
    <property type="project" value="UniProtKB-EC"/>
</dbReference>
<dbReference type="GO" id="GO:0003725">
    <property type="term" value="F:double-stranded RNA binding"/>
    <property type="evidence" value="ECO:0007669"/>
    <property type="project" value="UniProtKB-UniRule"/>
</dbReference>
<dbReference type="GO" id="GO:0008033">
    <property type="term" value="P:tRNA processing"/>
    <property type="evidence" value="ECO:0007669"/>
    <property type="project" value="UniProtKB-KW"/>
</dbReference>
<sequence>MGVDGSDTGQDQGELRPDRQEEVARAAQALASGGLVLLPTETVYGLGADASDPAAVAAIFEAKGRPRFNPLIAHVADLDTAARIAAFDERARALAEAFWPGPLTIVAPIAAPSAVCDLARAGLETVAIRVPGHPLARAVLAAFGGPVVAPSANRSGRPSPTTFADAFAETGDRCAAALDGGPCQVGLESTVVAVLDGPVRLLRPGAVTRAQLEAVVGPLAQADDDAKRSPGRLALHYAPDAPVRINAQAPNAEEAFLAFGPWPDGERVFNLSPTGDLAQAAANLFSYLRAADRTAPAAIAVAPIPDEGLGEAINDRLRRAAGFVG</sequence>
<feature type="binding site" evidence="14">
    <location>
        <position position="69"/>
    </location>
    <ligand>
        <name>ATP</name>
        <dbReference type="ChEBI" id="CHEBI:30616"/>
    </ligand>
</feature>
<evidence type="ECO:0000256" key="6">
    <source>
        <dbReference type="ARBA" id="ARBA00022679"/>
    </source>
</evidence>
<keyword evidence="5 13" id="KW-0963">Cytoplasm</keyword>
<keyword evidence="18" id="KW-1185">Reference proteome</keyword>
<dbReference type="InterPro" id="IPR006070">
    <property type="entry name" value="Sua5-like_dom"/>
</dbReference>
<dbReference type="Pfam" id="PF03481">
    <property type="entry name" value="Sua5_C"/>
    <property type="match status" value="1"/>
</dbReference>
<dbReference type="Proteomes" id="UP000244913">
    <property type="component" value="Unassembled WGS sequence"/>
</dbReference>
<evidence type="ECO:0000256" key="11">
    <source>
        <dbReference type="ARBA" id="ARBA00029774"/>
    </source>
</evidence>
<evidence type="ECO:0000313" key="18">
    <source>
        <dbReference type="Proteomes" id="UP000244913"/>
    </source>
</evidence>
<feature type="binding site" evidence="14">
    <location>
        <position position="42"/>
    </location>
    <ligand>
        <name>L-threonine</name>
        <dbReference type="ChEBI" id="CHEBI:57926"/>
    </ligand>
</feature>
<evidence type="ECO:0000256" key="10">
    <source>
        <dbReference type="ARBA" id="ARBA00022840"/>
    </source>
</evidence>
<organism evidence="17 18">
    <name type="scientific">Caulobacter radicis</name>
    <dbReference type="NCBI Taxonomy" id="2172650"/>
    <lineage>
        <taxon>Bacteria</taxon>
        <taxon>Pseudomonadati</taxon>
        <taxon>Pseudomonadota</taxon>
        <taxon>Alphaproteobacteria</taxon>
        <taxon>Caulobacterales</taxon>
        <taxon>Caulobacteraceae</taxon>
        <taxon>Caulobacter</taxon>
    </lineage>
</organism>
<gene>
    <name evidence="17" type="ORF">DDF65_18060</name>
</gene>
<keyword evidence="9 13" id="KW-0547">Nucleotide-binding</keyword>
<evidence type="ECO:0000256" key="14">
    <source>
        <dbReference type="PIRSR" id="PIRSR004930-1"/>
    </source>
</evidence>
<dbReference type="InterPro" id="IPR017945">
    <property type="entry name" value="DHBP_synth_RibB-like_a/b_dom"/>
</dbReference>
<name>A0A2T9J4P8_9CAUL</name>
<evidence type="ECO:0000256" key="9">
    <source>
        <dbReference type="ARBA" id="ARBA00022741"/>
    </source>
</evidence>
<dbReference type="InterPro" id="IPR038385">
    <property type="entry name" value="Sua5/YwlC_C"/>
</dbReference>
<feature type="binding site" evidence="14">
    <location>
        <position position="159"/>
    </location>
    <ligand>
        <name>ATP</name>
        <dbReference type="ChEBI" id="CHEBI:30616"/>
    </ligand>
</feature>
<evidence type="ECO:0000256" key="4">
    <source>
        <dbReference type="ARBA" id="ARBA00015492"/>
    </source>
</evidence>
<dbReference type="SUPFAM" id="SSF55821">
    <property type="entry name" value="YrdC/RibB"/>
    <property type="match status" value="1"/>
</dbReference>
<comment type="catalytic activity">
    <reaction evidence="12 13">
        <text>L-threonine + hydrogencarbonate + ATP = L-threonylcarbamoyladenylate + diphosphate + H2O</text>
        <dbReference type="Rhea" id="RHEA:36407"/>
        <dbReference type="ChEBI" id="CHEBI:15377"/>
        <dbReference type="ChEBI" id="CHEBI:17544"/>
        <dbReference type="ChEBI" id="CHEBI:30616"/>
        <dbReference type="ChEBI" id="CHEBI:33019"/>
        <dbReference type="ChEBI" id="CHEBI:57926"/>
        <dbReference type="ChEBI" id="CHEBI:73682"/>
        <dbReference type="EC" id="2.7.7.87"/>
    </reaction>
</comment>
<keyword evidence="10 13" id="KW-0067">ATP-binding</keyword>
<accession>A0A2T9J4P8</accession>
<feature type="binding site" evidence="14">
    <location>
        <position position="129"/>
    </location>
    <ligand>
        <name>L-threonine</name>
        <dbReference type="ChEBI" id="CHEBI:57926"/>
    </ligand>
</feature>
<evidence type="ECO:0000256" key="7">
    <source>
        <dbReference type="ARBA" id="ARBA00022694"/>
    </source>
</evidence>
<dbReference type="RefSeq" id="WP_116569036.1">
    <property type="nucleotide sequence ID" value="NZ_QDKP01000052.1"/>
</dbReference>
<evidence type="ECO:0000256" key="12">
    <source>
        <dbReference type="ARBA" id="ARBA00048366"/>
    </source>
</evidence>
<dbReference type="InterPro" id="IPR005145">
    <property type="entry name" value="Sua5_C"/>
</dbReference>
<feature type="binding site" evidence="14">
    <location>
        <position position="237"/>
    </location>
    <ligand>
        <name>ATP</name>
        <dbReference type="ChEBI" id="CHEBI:30616"/>
    </ligand>
</feature>
<dbReference type="GO" id="GO:0005524">
    <property type="term" value="F:ATP binding"/>
    <property type="evidence" value="ECO:0007669"/>
    <property type="project" value="UniProtKB-UniRule"/>
</dbReference>
<dbReference type="NCBIfam" id="TIGR00057">
    <property type="entry name" value="L-threonylcarbamoyladenylate synthase"/>
    <property type="match status" value="1"/>
</dbReference>
<feature type="binding site" evidence="14">
    <location>
        <position position="151"/>
    </location>
    <ligand>
        <name>ATP</name>
        <dbReference type="ChEBI" id="CHEBI:30616"/>
    </ligand>
</feature>
<comment type="function">
    <text evidence="13">Required for the formation of a threonylcarbamoyl group on adenosine at position 37 (t(6)A37) in tRNAs that read codons beginning with adenine.</text>
</comment>
<comment type="similarity">
    <text evidence="2 13">Belongs to the SUA5 family.</text>
</comment>
<feature type="binding site" evidence="14">
    <location>
        <position position="189"/>
    </location>
    <ligand>
        <name>L-threonine</name>
        <dbReference type="ChEBI" id="CHEBI:57926"/>
    </ligand>
</feature>
<feature type="binding site" evidence="14">
    <location>
        <position position="65"/>
    </location>
    <ligand>
        <name>ATP</name>
        <dbReference type="ChEBI" id="CHEBI:30616"/>
    </ligand>
</feature>
<keyword evidence="6 13" id="KW-0808">Transferase</keyword>
<feature type="binding site" evidence="14">
    <location>
        <position position="74"/>
    </location>
    <ligand>
        <name>L-threonine</name>
        <dbReference type="ChEBI" id="CHEBI:57926"/>
    </ligand>
</feature>
<dbReference type="AlphaFoldDB" id="A0A2T9J4P8"/>
<dbReference type="PIRSF" id="PIRSF004930">
    <property type="entry name" value="Tln_factor_SUA5"/>
    <property type="match status" value="1"/>
</dbReference>
<dbReference type="Gene3D" id="3.40.50.11030">
    <property type="entry name" value="Threonylcarbamoyl-AMP synthase, C-terminal domain"/>
    <property type="match status" value="1"/>
</dbReference>
<dbReference type="InterPro" id="IPR050156">
    <property type="entry name" value="TC-AMP_synthase_SUA5"/>
</dbReference>
<feature type="domain" description="YrdC-like" evidence="16">
    <location>
        <begin position="20"/>
        <end position="207"/>
    </location>
</feature>
<dbReference type="GO" id="GO:0005737">
    <property type="term" value="C:cytoplasm"/>
    <property type="evidence" value="ECO:0007669"/>
    <property type="project" value="UniProtKB-SubCell"/>
</dbReference>
<feature type="binding site" evidence="14">
    <location>
        <position position="149"/>
    </location>
    <ligand>
        <name>L-threonine</name>
        <dbReference type="ChEBI" id="CHEBI:57926"/>
    </ligand>
</feature>
<evidence type="ECO:0000256" key="2">
    <source>
        <dbReference type="ARBA" id="ARBA00007663"/>
    </source>
</evidence>
<evidence type="ECO:0000256" key="15">
    <source>
        <dbReference type="SAM" id="MobiDB-lite"/>
    </source>
</evidence>
<evidence type="ECO:0000256" key="5">
    <source>
        <dbReference type="ARBA" id="ARBA00022490"/>
    </source>
</evidence>
<dbReference type="GO" id="GO:0000049">
    <property type="term" value="F:tRNA binding"/>
    <property type="evidence" value="ECO:0007669"/>
    <property type="project" value="TreeGrafter"/>
</dbReference>
<proteinExistence type="inferred from homology"/>
<feature type="region of interest" description="Disordered" evidence="15">
    <location>
        <begin position="1"/>
        <end position="20"/>
    </location>
</feature>
<protein>
    <recommendedName>
        <fullName evidence="4 13">Threonylcarbamoyl-AMP synthase</fullName>
        <shortName evidence="13">TC-AMP synthase</shortName>
        <ecNumber evidence="3 13">2.7.7.87</ecNumber>
    </recommendedName>
    <alternativeName>
        <fullName evidence="11 13">L-threonylcarbamoyladenylate synthase</fullName>
    </alternativeName>
</protein>
<keyword evidence="8 13" id="KW-0548">Nucleotidyltransferase</keyword>
<evidence type="ECO:0000256" key="3">
    <source>
        <dbReference type="ARBA" id="ARBA00012584"/>
    </source>
</evidence>
<dbReference type="Gene3D" id="3.90.870.10">
    <property type="entry name" value="DHBP synthase"/>
    <property type="match status" value="1"/>
</dbReference>
<comment type="caution">
    <text evidence="17">The sequence shown here is derived from an EMBL/GenBank/DDBJ whole genome shotgun (WGS) entry which is preliminary data.</text>
</comment>
<evidence type="ECO:0000313" key="17">
    <source>
        <dbReference type="EMBL" id="PVM75736.1"/>
    </source>
</evidence>
<reference evidence="17 18" key="1">
    <citation type="submission" date="2018-04" db="EMBL/GenBank/DDBJ databases">
        <title>The genome sequence of Caulobacter sp. 736.</title>
        <authorList>
            <person name="Gao J."/>
            <person name="Sun J."/>
        </authorList>
    </citation>
    <scope>NUCLEOTIDE SEQUENCE [LARGE SCALE GENOMIC DNA]</scope>
    <source>
        <strain evidence="17 18">736</strain>
    </source>
</reference>
<dbReference type="InterPro" id="IPR010923">
    <property type="entry name" value="T(6)A37_SUA5"/>
</dbReference>
<dbReference type="EMBL" id="QDKP01000052">
    <property type="protein sequence ID" value="PVM75736.1"/>
    <property type="molecule type" value="Genomic_DNA"/>
</dbReference>
<evidence type="ECO:0000256" key="1">
    <source>
        <dbReference type="ARBA" id="ARBA00004496"/>
    </source>
</evidence>
<feature type="binding site" evidence="14">
    <location>
        <position position="203"/>
    </location>
    <ligand>
        <name>ATP</name>
        <dbReference type="ChEBI" id="CHEBI:30616"/>
    </ligand>
</feature>
<evidence type="ECO:0000256" key="13">
    <source>
        <dbReference type="PIRNR" id="PIRNR004930"/>
    </source>
</evidence>
<dbReference type="GO" id="GO:0006450">
    <property type="term" value="P:regulation of translational fidelity"/>
    <property type="evidence" value="ECO:0007669"/>
    <property type="project" value="TreeGrafter"/>
</dbReference>